<organism evidence="1 2">
    <name type="scientific">Marchantia polymorpha subsp. ruderalis</name>
    <dbReference type="NCBI Taxonomy" id="1480154"/>
    <lineage>
        <taxon>Eukaryota</taxon>
        <taxon>Viridiplantae</taxon>
        <taxon>Streptophyta</taxon>
        <taxon>Embryophyta</taxon>
        <taxon>Marchantiophyta</taxon>
        <taxon>Marchantiopsida</taxon>
        <taxon>Marchantiidae</taxon>
        <taxon>Marchantiales</taxon>
        <taxon>Marchantiaceae</taxon>
        <taxon>Marchantia</taxon>
    </lineage>
</organism>
<gene>
    <name evidence="1" type="ORF">AXG93_146s1090</name>
</gene>
<dbReference type="EMBL" id="LVLJ01001546">
    <property type="protein sequence ID" value="OAE29035.1"/>
    <property type="molecule type" value="Genomic_DNA"/>
</dbReference>
<name>A0A176W9J8_MARPO</name>
<accession>A0A176W9J8</accession>
<protein>
    <submittedName>
        <fullName evidence="1">Uncharacterized protein</fullName>
    </submittedName>
</protein>
<proteinExistence type="predicted"/>
<keyword evidence="2" id="KW-1185">Reference proteome</keyword>
<dbReference type="Proteomes" id="UP000077202">
    <property type="component" value="Unassembled WGS sequence"/>
</dbReference>
<evidence type="ECO:0000313" key="2">
    <source>
        <dbReference type="Proteomes" id="UP000077202"/>
    </source>
</evidence>
<evidence type="ECO:0000313" key="1">
    <source>
        <dbReference type="EMBL" id="OAE29035.1"/>
    </source>
</evidence>
<reference evidence="1" key="1">
    <citation type="submission" date="2016-03" db="EMBL/GenBank/DDBJ databases">
        <title>Mechanisms controlling the formation of the plant cell surface in tip-growing cells are functionally conserved among land plants.</title>
        <authorList>
            <person name="Honkanen S."/>
            <person name="Jones V.A."/>
            <person name="Morieri G."/>
            <person name="Champion C."/>
            <person name="Hetherington A.J."/>
            <person name="Kelly S."/>
            <person name="Saint-Marcoux D."/>
            <person name="Proust H."/>
            <person name="Prescott H."/>
            <person name="Dolan L."/>
        </authorList>
    </citation>
    <scope>NUCLEOTIDE SEQUENCE [LARGE SCALE GENOMIC DNA]</scope>
    <source>
        <tissue evidence="1">Whole gametophyte</tissue>
    </source>
</reference>
<dbReference type="AlphaFoldDB" id="A0A176W9J8"/>
<comment type="caution">
    <text evidence="1">The sequence shown here is derived from an EMBL/GenBank/DDBJ whole genome shotgun (WGS) entry which is preliminary data.</text>
</comment>
<sequence>MSGGRKNEGACKLEDVRRTELRRLLRRQSMNERGNMPVSQLAPAPTASTIGNDRVQAQMSADWTAVPTPTLFLFLFLFAVMDGGVHWPIQFNVQAPSQTNQSIDWVHVDSQMQRGFLSWIVLRRRPFGSCDALAVDYSAPALRPPSPHGLCCCCCYYYYSAQVRSHLQSEKNRNLGSGTADSLAGDTTKFAQNGVPSVYPPGKILDRCPRGSQYLCLPALHQYWDIGFWYNKSPVWTNSRKCDSCAMLPFFEKSSFPQLQGSKLVGTLRKEGPTEAQRVQPGFSVAPNFETRSTNEENLEKSEGVATSPYGVISPAAKLRQQCGLTEDDIDIDIRRRLLVYLAIQPADPRGFVTDTTATKRLLSSK</sequence>